<gene>
    <name evidence="1" type="ordered locus">Alvin_3202</name>
</gene>
<proteinExistence type="predicted"/>
<keyword evidence="2" id="KW-1185">Reference proteome</keyword>
<protein>
    <submittedName>
        <fullName evidence="1">Uncharacterized protein</fullName>
    </submittedName>
</protein>
<evidence type="ECO:0000313" key="1">
    <source>
        <dbReference type="EMBL" id="ADC64098.1"/>
    </source>
</evidence>
<dbReference type="EMBL" id="CP001897">
    <property type="protein sequence ID" value="ADC64098.1"/>
    <property type="molecule type" value="Genomic_DNA"/>
</dbReference>
<keyword evidence="1" id="KW-0614">Plasmid</keyword>
<dbReference type="OrthoDB" id="9920807at2"/>
<dbReference type="HOGENOM" id="CLU_2505463_0_0_6"/>
<sequence>MAPTLSRFFSVAARFCGLFVFNMRAKGSVWAWRTEIRPGKTFAVYQSGPLAARIPPYAVKVWLPAGLSSSAARDQLRAAFFHLTW</sequence>
<evidence type="ECO:0000313" key="2">
    <source>
        <dbReference type="Proteomes" id="UP000001441"/>
    </source>
</evidence>
<dbReference type="RefSeq" id="WP_012972362.1">
    <property type="nucleotide sequence ID" value="NC_013852.1"/>
</dbReference>
<reference evidence="1 2" key="1">
    <citation type="journal article" date="2011" name="Stand. Genomic Sci.">
        <title>Complete genome sequence of Allochromatium vinosum DSM 180(T).</title>
        <authorList>
            <person name="Weissgerber T."/>
            <person name="Zigann R."/>
            <person name="Bruce D."/>
            <person name="Chang Y.J."/>
            <person name="Detter J.C."/>
            <person name="Han C."/>
            <person name="Hauser L."/>
            <person name="Jeffries C.D."/>
            <person name="Land M."/>
            <person name="Munk A.C."/>
            <person name="Tapia R."/>
            <person name="Dahl C."/>
        </authorList>
    </citation>
    <scope>NUCLEOTIDE SEQUENCE [LARGE SCALE GENOMIC DNA]</scope>
    <source>
        <strain evidence="2">ATCC 17899 / DSM 180 / NBRC 103801 / NCIMB 10441 / D</strain>
        <plasmid evidence="2">Plasmid pALVIN01</plasmid>
    </source>
</reference>
<dbReference type="AlphaFoldDB" id="D3RW86"/>
<dbReference type="KEGG" id="alv:Alvin_3202"/>
<geneLocation type="plasmid" evidence="1 2">
    <name>pALVIN01</name>
</geneLocation>
<name>D3RW86_ALLVD</name>
<organism evidence="1 2">
    <name type="scientific">Allochromatium vinosum (strain ATCC 17899 / DSM 180 / NBRC 103801 / NCIMB 10441 / D)</name>
    <name type="common">Chromatium vinosum</name>
    <dbReference type="NCBI Taxonomy" id="572477"/>
    <lineage>
        <taxon>Bacteria</taxon>
        <taxon>Pseudomonadati</taxon>
        <taxon>Pseudomonadota</taxon>
        <taxon>Gammaproteobacteria</taxon>
        <taxon>Chromatiales</taxon>
        <taxon>Chromatiaceae</taxon>
        <taxon>Allochromatium</taxon>
    </lineage>
</organism>
<dbReference type="Proteomes" id="UP000001441">
    <property type="component" value="Plasmid pALVIN01"/>
</dbReference>
<accession>D3RW86</accession>